<dbReference type="Pfam" id="PF00581">
    <property type="entry name" value="Rhodanese"/>
    <property type="match status" value="2"/>
</dbReference>
<keyword evidence="1" id="KW-0808">Transferase</keyword>
<dbReference type="SMART" id="SM00450">
    <property type="entry name" value="RHOD"/>
    <property type="match status" value="2"/>
</dbReference>
<dbReference type="CDD" id="cd01448">
    <property type="entry name" value="TST_Repeat_1"/>
    <property type="match status" value="1"/>
</dbReference>
<evidence type="ECO:0000256" key="2">
    <source>
        <dbReference type="ARBA" id="ARBA00022737"/>
    </source>
</evidence>
<dbReference type="EMBL" id="BMHF01000007">
    <property type="protein sequence ID" value="GGA37010.1"/>
    <property type="molecule type" value="Genomic_DNA"/>
</dbReference>
<dbReference type="InterPro" id="IPR001307">
    <property type="entry name" value="Thiosulphate_STrfase_CS"/>
</dbReference>
<dbReference type="PROSITE" id="PS50206">
    <property type="entry name" value="RHODANESE_3"/>
    <property type="match status" value="2"/>
</dbReference>
<evidence type="ECO:0000313" key="4">
    <source>
        <dbReference type="EMBL" id="GGA37010.1"/>
    </source>
</evidence>
<gene>
    <name evidence="4" type="ORF">GCM10010917_22670</name>
</gene>
<organism evidence="4 5">
    <name type="scientific">Paenibacillus physcomitrellae</name>
    <dbReference type="NCBI Taxonomy" id="1619311"/>
    <lineage>
        <taxon>Bacteria</taxon>
        <taxon>Bacillati</taxon>
        <taxon>Bacillota</taxon>
        <taxon>Bacilli</taxon>
        <taxon>Bacillales</taxon>
        <taxon>Paenibacillaceae</taxon>
        <taxon>Paenibacillus</taxon>
    </lineage>
</organism>
<evidence type="ECO:0000259" key="3">
    <source>
        <dbReference type="PROSITE" id="PS50206"/>
    </source>
</evidence>
<dbReference type="PANTHER" id="PTHR11364:SF27">
    <property type="entry name" value="SULFURTRANSFERASE"/>
    <property type="match status" value="1"/>
</dbReference>
<dbReference type="InterPro" id="IPR045078">
    <property type="entry name" value="TST/MPST-like"/>
</dbReference>
<dbReference type="InterPro" id="IPR036873">
    <property type="entry name" value="Rhodanese-like_dom_sf"/>
</dbReference>
<keyword evidence="5" id="KW-1185">Reference proteome</keyword>
<feature type="domain" description="Rhodanese" evidence="3">
    <location>
        <begin position="15"/>
        <end position="134"/>
    </location>
</feature>
<evidence type="ECO:0000313" key="5">
    <source>
        <dbReference type="Proteomes" id="UP000609323"/>
    </source>
</evidence>
<dbReference type="Proteomes" id="UP000609323">
    <property type="component" value="Unassembled WGS sequence"/>
</dbReference>
<keyword evidence="2" id="KW-0677">Repeat</keyword>
<dbReference type="PROSITE" id="PS00380">
    <property type="entry name" value="RHODANESE_1"/>
    <property type="match status" value="1"/>
</dbReference>
<feature type="domain" description="Rhodanese" evidence="3">
    <location>
        <begin position="164"/>
        <end position="278"/>
    </location>
</feature>
<dbReference type="CDD" id="cd01449">
    <property type="entry name" value="TST_Repeat_2"/>
    <property type="match status" value="1"/>
</dbReference>
<reference evidence="5" key="1">
    <citation type="journal article" date="2019" name="Int. J. Syst. Evol. Microbiol.">
        <title>The Global Catalogue of Microorganisms (GCM) 10K type strain sequencing project: providing services to taxonomists for standard genome sequencing and annotation.</title>
        <authorList>
            <consortium name="The Broad Institute Genomics Platform"/>
            <consortium name="The Broad Institute Genome Sequencing Center for Infectious Disease"/>
            <person name="Wu L."/>
            <person name="Ma J."/>
        </authorList>
    </citation>
    <scope>NUCLEOTIDE SEQUENCE [LARGE SCALE GENOMIC DNA]</scope>
    <source>
        <strain evidence="5">CGMCC 1.15044</strain>
    </source>
</reference>
<dbReference type="InterPro" id="IPR001763">
    <property type="entry name" value="Rhodanese-like_dom"/>
</dbReference>
<proteinExistence type="predicted"/>
<sequence>MEPIVSKQWLLARMYEPDLVIADCRFDLADQEAGPLAYKEDHIPGAVYLDLEQDLSAPPGEHGGRHPLPDPQELAAKLSRAGIGNQVRVVAYDDQGGMYAARLWWLLRWLGHENVSVLDEGYSAWKNGGYPVTSDTRIVVPASFEPKVQASMVADVHEVRAAVNSKNALLIDSRDKSRYAGEHEPLDKKAGHIPGAINRFWKHLFRDGSSWKAESDIRQQLKPAAEALEQDRNVIVYCGSGVSATPNVLALHLLGYPQAKLYAGSWSDWISYEDNPVATGEEEK</sequence>
<dbReference type="SUPFAM" id="SSF52821">
    <property type="entry name" value="Rhodanese/Cell cycle control phosphatase"/>
    <property type="match status" value="2"/>
</dbReference>
<name>A0ABQ1G5H4_9BACL</name>
<protein>
    <submittedName>
        <fullName evidence="4">Thiosulfate sulfurtransferase</fullName>
    </submittedName>
</protein>
<evidence type="ECO:0000256" key="1">
    <source>
        <dbReference type="ARBA" id="ARBA00022679"/>
    </source>
</evidence>
<comment type="caution">
    <text evidence="4">The sequence shown here is derived from an EMBL/GenBank/DDBJ whole genome shotgun (WGS) entry which is preliminary data.</text>
</comment>
<dbReference type="RefSeq" id="WP_094095644.1">
    <property type="nucleotide sequence ID" value="NZ_BMHF01000007.1"/>
</dbReference>
<dbReference type="PANTHER" id="PTHR11364">
    <property type="entry name" value="THIOSULFATE SULFERTANSFERASE"/>
    <property type="match status" value="1"/>
</dbReference>
<dbReference type="Gene3D" id="3.40.250.10">
    <property type="entry name" value="Rhodanese-like domain"/>
    <property type="match status" value="2"/>
</dbReference>
<accession>A0ABQ1G5H4</accession>